<gene>
    <name evidence="1" type="ORF">phytr_6710</name>
</gene>
<name>A0A2P1P8L2_9RICK</name>
<sequence length="274" mass="31581">MLWDYLLTSAYNLTTSFLSFDGVHMVREASNVLNCCINFSKNGELELEALQSFLEKFSERADIHVISIGCDNDLQGVQQVYPWIPQYCEKNPNHKVQISLFDPWFYIVNPLANGEDREFHPFTYKIPDPQFVSLVTLGEWQRSGQGNVYKHLNYNIEVSVYKSFPDWGFETFGRLFIQKYLAPTILKHIVSNNKVIISMHTGDAWISNNLKEMYDVLEEKLNIDDLKDHLILFGENDADLSGNMKILQYYNGSEHTLEDIPAVNIFGESSDQVS</sequence>
<accession>A0A2P1P8L2</accession>
<organism evidence="1 2">
    <name type="scientific">Candidatus Phycorickettsia trachydisci</name>
    <dbReference type="NCBI Taxonomy" id="2115978"/>
    <lineage>
        <taxon>Bacteria</taxon>
        <taxon>Pseudomonadati</taxon>
        <taxon>Pseudomonadota</taxon>
        <taxon>Alphaproteobacteria</taxon>
        <taxon>Rickettsiales</taxon>
        <taxon>Rickettsiaceae</taxon>
        <taxon>Candidatus Phycorickettsia</taxon>
    </lineage>
</organism>
<keyword evidence="2" id="KW-1185">Reference proteome</keyword>
<dbReference type="EMBL" id="CP027845">
    <property type="protein sequence ID" value="AVP87612.1"/>
    <property type="molecule type" value="Genomic_DNA"/>
</dbReference>
<reference evidence="1 2" key="1">
    <citation type="submission" date="2018-03" db="EMBL/GenBank/DDBJ databases">
        <title>A gene transfer event suggests a long-term partnership between eustigmatophyte algae and a novel lineage of endosymbiotic bacteria.</title>
        <authorList>
            <person name="Yurchenko T."/>
            <person name="Sevcikova T."/>
            <person name="Pribyl P."/>
            <person name="El Karkouri K."/>
            <person name="Klimes V."/>
            <person name="Amaral R."/>
            <person name="Zbrankova V."/>
            <person name="Kim E."/>
            <person name="Raoult D."/>
            <person name="Santos L.M.A."/>
            <person name="Elias M."/>
        </authorList>
    </citation>
    <scope>NUCLEOTIDE SEQUENCE [LARGE SCALE GENOMIC DNA]</scope>
    <source>
        <strain evidence="1">CCALA 838</strain>
    </source>
</reference>
<protein>
    <submittedName>
        <fullName evidence="1">Uncharacterized protein</fullName>
    </submittedName>
</protein>
<dbReference type="RefSeq" id="WP_106874468.1">
    <property type="nucleotide sequence ID" value="NZ_CP027845.1"/>
</dbReference>
<dbReference type="AlphaFoldDB" id="A0A2P1P8L2"/>
<dbReference type="KEGG" id="ptc:phytr_6710"/>
<evidence type="ECO:0000313" key="2">
    <source>
        <dbReference type="Proteomes" id="UP000241762"/>
    </source>
</evidence>
<evidence type="ECO:0000313" key="1">
    <source>
        <dbReference type="EMBL" id="AVP87612.1"/>
    </source>
</evidence>
<proteinExistence type="predicted"/>
<dbReference type="Proteomes" id="UP000241762">
    <property type="component" value="Chromosome"/>
</dbReference>